<feature type="transmembrane region" description="Helical" evidence="5">
    <location>
        <begin position="161"/>
        <end position="181"/>
    </location>
</feature>
<dbReference type="HOGENOM" id="CLU_081915_1_0_1"/>
<keyword evidence="2 5" id="KW-0812">Transmembrane</keyword>
<dbReference type="EMBL" id="KN831972">
    <property type="protein sequence ID" value="KIO04201.1"/>
    <property type="molecule type" value="Genomic_DNA"/>
</dbReference>
<evidence type="ECO:0000256" key="2">
    <source>
        <dbReference type="ARBA" id="ARBA00022692"/>
    </source>
</evidence>
<dbReference type="InParanoid" id="A0A0C3P8Y3"/>
<keyword evidence="3 5" id="KW-1133">Transmembrane helix</keyword>
<evidence type="ECO:0000256" key="1">
    <source>
        <dbReference type="ARBA" id="ARBA00004127"/>
    </source>
</evidence>
<evidence type="ECO:0000313" key="7">
    <source>
        <dbReference type="Proteomes" id="UP000054217"/>
    </source>
</evidence>
<organism evidence="6 7">
    <name type="scientific">Pisolithus tinctorius Marx 270</name>
    <dbReference type="NCBI Taxonomy" id="870435"/>
    <lineage>
        <taxon>Eukaryota</taxon>
        <taxon>Fungi</taxon>
        <taxon>Dikarya</taxon>
        <taxon>Basidiomycota</taxon>
        <taxon>Agaricomycotina</taxon>
        <taxon>Agaricomycetes</taxon>
        <taxon>Agaricomycetidae</taxon>
        <taxon>Boletales</taxon>
        <taxon>Sclerodermatineae</taxon>
        <taxon>Pisolithaceae</taxon>
        <taxon>Pisolithus</taxon>
    </lineage>
</organism>
<sequence>MIPRRGRAFLVHALSVSVMAHALLFTRMGPASARAYHRKAPIPLYLTIQALIGSWACMTLSLIQDIFPGTRRYLRPLKRALSMVFLPLGFVVSGVYWSLRIFAPSLILPAKISSPTSSLPVDGLMKLPFLTDLTMHLAPLLSLLTDFLFFDSRFSTGQMTIAPLVMILYAMGYAGALEYLAMQNGSFPYPFLDASSFSVRLVIYVGASYMGLGCLSFLNFLHTFLHFVITVLCGFNIAGWIYGDGYSDD</sequence>
<dbReference type="Pfam" id="PF04750">
    <property type="entry name" value="Far-17a_AIG1"/>
    <property type="match status" value="1"/>
</dbReference>
<dbReference type="OrthoDB" id="1898221at2759"/>
<gene>
    <name evidence="6" type="ORF">M404DRAFT_1000698</name>
</gene>
<dbReference type="PANTHER" id="PTHR10989">
    <property type="entry name" value="ANDROGEN-INDUCED PROTEIN 1-RELATED"/>
    <property type="match status" value="1"/>
</dbReference>
<dbReference type="GO" id="GO:0012505">
    <property type="term" value="C:endomembrane system"/>
    <property type="evidence" value="ECO:0007669"/>
    <property type="project" value="UniProtKB-SubCell"/>
</dbReference>
<proteinExistence type="predicted"/>
<evidence type="ECO:0000256" key="4">
    <source>
        <dbReference type="ARBA" id="ARBA00023136"/>
    </source>
</evidence>
<dbReference type="InterPro" id="IPR006838">
    <property type="entry name" value="ADTRP_AIG1"/>
</dbReference>
<evidence type="ECO:0000313" key="6">
    <source>
        <dbReference type="EMBL" id="KIO04201.1"/>
    </source>
</evidence>
<dbReference type="FunCoup" id="A0A0C3P8Y3">
    <property type="interactions" value="143"/>
</dbReference>
<dbReference type="Proteomes" id="UP000054217">
    <property type="component" value="Unassembled WGS sequence"/>
</dbReference>
<evidence type="ECO:0000256" key="3">
    <source>
        <dbReference type="ARBA" id="ARBA00022989"/>
    </source>
</evidence>
<feature type="transmembrane region" description="Helical" evidence="5">
    <location>
        <begin position="201"/>
        <end position="218"/>
    </location>
</feature>
<keyword evidence="4 5" id="KW-0472">Membrane</keyword>
<dbReference type="GO" id="GO:0016020">
    <property type="term" value="C:membrane"/>
    <property type="evidence" value="ECO:0007669"/>
    <property type="project" value="InterPro"/>
</dbReference>
<accession>A0A0C3P8Y3</accession>
<feature type="transmembrane region" description="Helical" evidence="5">
    <location>
        <begin position="84"/>
        <end position="107"/>
    </location>
</feature>
<comment type="subcellular location">
    <subcellularLocation>
        <location evidence="1">Endomembrane system</location>
        <topology evidence="1">Multi-pass membrane protein</topology>
    </subcellularLocation>
</comment>
<evidence type="ECO:0008006" key="8">
    <source>
        <dbReference type="Google" id="ProtNLM"/>
    </source>
</evidence>
<evidence type="ECO:0000256" key="5">
    <source>
        <dbReference type="SAM" id="Phobius"/>
    </source>
</evidence>
<dbReference type="AlphaFoldDB" id="A0A0C3P8Y3"/>
<feature type="transmembrane region" description="Helical" evidence="5">
    <location>
        <begin position="225"/>
        <end position="243"/>
    </location>
</feature>
<protein>
    <recommendedName>
        <fullName evidence="8">FAR-17a/AIG1-like protein</fullName>
    </recommendedName>
</protein>
<reference evidence="7" key="2">
    <citation type="submission" date="2015-01" db="EMBL/GenBank/DDBJ databases">
        <title>Evolutionary Origins and Diversification of the Mycorrhizal Mutualists.</title>
        <authorList>
            <consortium name="DOE Joint Genome Institute"/>
            <consortium name="Mycorrhizal Genomics Consortium"/>
            <person name="Kohler A."/>
            <person name="Kuo A."/>
            <person name="Nagy L.G."/>
            <person name="Floudas D."/>
            <person name="Copeland A."/>
            <person name="Barry K.W."/>
            <person name="Cichocki N."/>
            <person name="Veneault-Fourrey C."/>
            <person name="LaButti K."/>
            <person name="Lindquist E.A."/>
            <person name="Lipzen A."/>
            <person name="Lundell T."/>
            <person name="Morin E."/>
            <person name="Murat C."/>
            <person name="Riley R."/>
            <person name="Ohm R."/>
            <person name="Sun H."/>
            <person name="Tunlid A."/>
            <person name="Henrissat B."/>
            <person name="Grigoriev I.V."/>
            <person name="Hibbett D.S."/>
            <person name="Martin F."/>
        </authorList>
    </citation>
    <scope>NUCLEOTIDE SEQUENCE [LARGE SCALE GENOMIC DNA]</scope>
    <source>
        <strain evidence="7">Marx 270</strain>
    </source>
</reference>
<feature type="transmembrane region" description="Helical" evidence="5">
    <location>
        <begin position="127"/>
        <end position="149"/>
    </location>
</feature>
<dbReference type="PANTHER" id="PTHR10989:SF16">
    <property type="entry name" value="AT02829P-RELATED"/>
    <property type="match status" value="1"/>
</dbReference>
<feature type="transmembrane region" description="Helical" evidence="5">
    <location>
        <begin position="44"/>
        <end position="63"/>
    </location>
</feature>
<keyword evidence="7" id="KW-1185">Reference proteome</keyword>
<name>A0A0C3P8Y3_PISTI</name>
<reference evidence="6 7" key="1">
    <citation type="submission" date="2014-04" db="EMBL/GenBank/DDBJ databases">
        <authorList>
            <consortium name="DOE Joint Genome Institute"/>
            <person name="Kuo A."/>
            <person name="Kohler A."/>
            <person name="Costa M.D."/>
            <person name="Nagy L.G."/>
            <person name="Floudas D."/>
            <person name="Copeland A."/>
            <person name="Barry K.W."/>
            <person name="Cichocki N."/>
            <person name="Veneault-Fourrey C."/>
            <person name="LaButti K."/>
            <person name="Lindquist E.A."/>
            <person name="Lipzen A."/>
            <person name="Lundell T."/>
            <person name="Morin E."/>
            <person name="Murat C."/>
            <person name="Sun H."/>
            <person name="Tunlid A."/>
            <person name="Henrissat B."/>
            <person name="Grigoriev I.V."/>
            <person name="Hibbett D.S."/>
            <person name="Martin F."/>
            <person name="Nordberg H.P."/>
            <person name="Cantor M.N."/>
            <person name="Hua S.X."/>
        </authorList>
    </citation>
    <scope>NUCLEOTIDE SEQUENCE [LARGE SCALE GENOMIC DNA]</scope>
    <source>
        <strain evidence="6 7">Marx 270</strain>
    </source>
</reference>